<evidence type="ECO:0000256" key="3">
    <source>
        <dbReference type="ARBA" id="ARBA00012438"/>
    </source>
</evidence>
<proteinExistence type="predicted"/>
<dbReference type="SUPFAM" id="SSF158472">
    <property type="entry name" value="HAMP domain-like"/>
    <property type="match status" value="1"/>
</dbReference>
<dbReference type="GO" id="GO:0000155">
    <property type="term" value="F:phosphorelay sensor kinase activity"/>
    <property type="evidence" value="ECO:0007669"/>
    <property type="project" value="InterPro"/>
</dbReference>
<evidence type="ECO:0000256" key="11">
    <source>
        <dbReference type="SAM" id="Phobius"/>
    </source>
</evidence>
<evidence type="ECO:0000313" key="15">
    <source>
        <dbReference type="Proteomes" id="UP000317722"/>
    </source>
</evidence>
<dbReference type="GO" id="GO:0005886">
    <property type="term" value="C:plasma membrane"/>
    <property type="evidence" value="ECO:0007669"/>
    <property type="project" value="UniProtKB-SubCell"/>
</dbReference>
<evidence type="ECO:0000256" key="1">
    <source>
        <dbReference type="ARBA" id="ARBA00000085"/>
    </source>
</evidence>
<dbReference type="SUPFAM" id="SSF47384">
    <property type="entry name" value="Homodimeric domain of signal transducing histidine kinase"/>
    <property type="match status" value="1"/>
</dbReference>
<feature type="domain" description="Histidine kinase" evidence="12">
    <location>
        <begin position="147"/>
        <end position="359"/>
    </location>
</feature>
<feature type="transmembrane region" description="Helical" evidence="11">
    <location>
        <begin position="66"/>
        <end position="85"/>
    </location>
</feature>
<dbReference type="InterPro" id="IPR036890">
    <property type="entry name" value="HATPase_C_sf"/>
</dbReference>
<protein>
    <recommendedName>
        <fullName evidence="3">histidine kinase</fullName>
        <ecNumber evidence="3">2.7.13.3</ecNumber>
    </recommendedName>
</protein>
<comment type="caution">
    <text evidence="14">The sequence shown here is derived from an EMBL/GenBank/DDBJ whole genome shotgun (WGS) entry which is preliminary data.</text>
</comment>
<keyword evidence="6 11" id="KW-0812">Transmembrane</keyword>
<dbReference type="SUPFAM" id="SSF55874">
    <property type="entry name" value="ATPase domain of HSP90 chaperone/DNA topoisomerase II/histidine kinase"/>
    <property type="match status" value="1"/>
</dbReference>
<dbReference type="InterPro" id="IPR003661">
    <property type="entry name" value="HisK_dim/P_dom"/>
</dbReference>
<evidence type="ECO:0000259" key="12">
    <source>
        <dbReference type="PROSITE" id="PS50109"/>
    </source>
</evidence>
<dbReference type="InterPro" id="IPR004358">
    <property type="entry name" value="Sig_transdc_His_kin-like_C"/>
</dbReference>
<dbReference type="PANTHER" id="PTHR45436:SF5">
    <property type="entry name" value="SENSOR HISTIDINE KINASE TRCS"/>
    <property type="match status" value="1"/>
</dbReference>
<dbReference type="RefSeq" id="WP_140739038.1">
    <property type="nucleotide sequence ID" value="NZ_RCZM01000002.1"/>
</dbReference>
<evidence type="ECO:0000256" key="5">
    <source>
        <dbReference type="ARBA" id="ARBA00022679"/>
    </source>
</evidence>
<accession>A0A502D233</accession>
<dbReference type="PRINTS" id="PR00344">
    <property type="entry name" value="BCTRLSENSOR"/>
</dbReference>
<keyword evidence="4" id="KW-0597">Phosphoprotein</keyword>
<dbReference type="InterPro" id="IPR003660">
    <property type="entry name" value="HAMP_dom"/>
</dbReference>
<dbReference type="InterPro" id="IPR036097">
    <property type="entry name" value="HisK_dim/P_sf"/>
</dbReference>
<evidence type="ECO:0000256" key="2">
    <source>
        <dbReference type="ARBA" id="ARBA00004236"/>
    </source>
</evidence>
<comment type="catalytic activity">
    <reaction evidence="1">
        <text>ATP + protein L-histidine = ADP + protein N-phospho-L-histidine.</text>
        <dbReference type="EC" id="2.7.13.3"/>
    </reaction>
</comment>
<feature type="domain" description="HAMP" evidence="13">
    <location>
        <begin position="86"/>
        <end position="139"/>
    </location>
</feature>
<keyword evidence="9" id="KW-0902">Two-component regulatory system</keyword>
<gene>
    <name evidence="14" type="ORF">EAH86_07905</name>
</gene>
<dbReference type="PANTHER" id="PTHR45436">
    <property type="entry name" value="SENSOR HISTIDINE KINASE YKOH"/>
    <property type="match status" value="1"/>
</dbReference>
<dbReference type="Pfam" id="PF00672">
    <property type="entry name" value="HAMP"/>
    <property type="match status" value="1"/>
</dbReference>
<keyword evidence="5" id="KW-0808">Transferase</keyword>
<dbReference type="Pfam" id="PF00512">
    <property type="entry name" value="HisKA"/>
    <property type="match status" value="1"/>
</dbReference>
<name>A0A502D233_9MICO</name>
<evidence type="ECO:0000256" key="9">
    <source>
        <dbReference type="ARBA" id="ARBA00023012"/>
    </source>
</evidence>
<keyword evidence="15" id="KW-1185">Reference proteome</keyword>
<evidence type="ECO:0000313" key="14">
    <source>
        <dbReference type="EMBL" id="TPG18449.1"/>
    </source>
</evidence>
<keyword evidence="8 11" id="KW-1133">Transmembrane helix</keyword>
<evidence type="ECO:0000256" key="8">
    <source>
        <dbReference type="ARBA" id="ARBA00022989"/>
    </source>
</evidence>
<dbReference type="EMBL" id="RCZM01000002">
    <property type="protein sequence ID" value="TPG18449.1"/>
    <property type="molecule type" value="Genomic_DNA"/>
</dbReference>
<dbReference type="InterPro" id="IPR005467">
    <property type="entry name" value="His_kinase_dom"/>
</dbReference>
<feature type="transmembrane region" description="Helical" evidence="11">
    <location>
        <begin position="12"/>
        <end position="36"/>
    </location>
</feature>
<dbReference type="Gene3D" id="1.10.287.130">
    <property type="match status" value="1"/>
</dbReference>
<dbReference type="SMART" id="SM00304">
    <property type="entry name" value="HAMP"/>
    <property type="match status" value="1"/>
</dbReference>
<dbReference type="PROSITE" id="PS50109">
    <property type="entry name" value="HIS_KIN"/>
    <property type="match status" value="1"/>
</dbReference>
<reference evidence="14 15" key="1">
    <citation type="journal article" date="2019" name="Environ. Microbiol.">
        <title>Species interactions and distinct microbial communities in high Arctic permafrost affected cryosols are associated with the CH4 and CO2 gas fluxes.</title>
        <authorList>
            <person name="Altshuler I."/>
            <person name="Hamel J."/>
            <person name="Turney S."/>
            <person name="Magnuson E."/>
            <person name="Levesque R."/>
            <person name="Greer C."/>
            <person name="Whyte L.G."/>
        </authorList>
    </citation>
    <scope>NUCLEOTIDE SEQUENCE [LARGE SCALE GENOMIC DNA]</scope>
    <source>
        <strain evidence="14 15">S9.3A</strain>
    </source>
</reference>
<dbReference type="InterPro" id="IPR050428">
    <property type="entry name" value="TCS_sensor_his_kinase"/>
</dbReference>
<dbReference type="AlphaFoldDB" id="A0A502D233"/>
<dbReference type="Gene3D" id="6.10.340.10">
    <property type="match status" value="1"/>
</dbReference>
<evidence type="ECO:0000256" key="6">
    <source>
        <dbReference type="ARBA" id="ARBA00022692"/>
    </source>
</evidence>
<dbReference type="EC" id="2.7.13.3" evidence="3"/>
<dbReference type="CDD" id="cd06225">
    <property type="entry name" value="HAMP"/>
    <property type="match status" value="1"/>
</dbReference>
<dbReference type="InterPro" id="IPR003594">
    <property type="entry name" value="HATPase_dom"/>
</dbReference>
<dbReference type="Proteomes" id="UP000317722">
    <property type="component" value="Unassembled WGS sequence"/>
</dbReference>
<keyword evidence="10 11" id="KW-0472">Membrane</keyword>
<comment type="subcellular location">
    <subcellularLocation>
        <location evidence="2">Cell membrane</location>
    </subcellularLocation>
</comment>
<dbReference type="CDD" id="cd00075">
    <property type="entry name" value="HATPase"/>
    <property type="match status" value="1"/>
</dbReference>
<evidence type="ECO:0000256" key="7">
    <source>
        <dbReference type="ARBA" id="ARBA00022777"/>
    </source>
</evidence>
<dbReference type="PROSITE" id="PS50885">
    <property type="entry name" value="HAMP"/>
    <property type="match status" value="1"/>
</dbReference>
<dbReference type="Gene3D" id="3.30.565.10">
    <property type="entry name" value="Histidine kinase-like ATPase, C-terminal domain"/>
    <property type="match status" value="1"/>
</dbReference>
<keyword evidence="7 14" id="KW-0418">Kinase</keyword>
<organism evidence="14 15">
    <name type="scientific">Pedococcus bigeumensis</name>
    <dbReference type="NCBI Taxonomy" id="433644"/>
    <lineage>
        <taxon>Bacteria</taxon>
        <taxon>Bacillati</taxon>
        <taxon>Actinomycetota</taxon>
        <taxon>Actinomycetes</taxon>
        <taxon>Micrococcales</taxon>
        <taxon>Intrasporangiaceae</taxon>
        <taxon>Pedococcus</taxon>
    </lineage>
</organism>
<dbReference type="SMART" id="SM00388">
    <property type="entry name" value="HisKA"/>
    <property type="match status" value="1"/>
</dbReference>
<sequence length="363" mass="38538">MDRAPGLSVRLKLTLSYAGFIMVAGALLLATVWVFLLRYVPTSATFGPGPFSPTRRDLLDAFVPRAGQALVFLLVFGLVGGWFLAGRMLAPLARITDATRYVGTGSLSHRIRLEGRSDEFRELADAFDTMLARLEARVAEQQRFAANASHELRTPLAVTQTLLDVARKDPDVDHRELVDRLRAVNTRAIDLTEALLTLSRADQRAFTPVPVDLSLLAEDAAETLLPMAEKRGVTIETSGAATPTVGSPTLLQQMTTNLVHNAVVHNAAEGGTVWVTTSAPSGSAVLTVENTGTRLTPALVATLVEPFQRGTGRARTDHAGIGLGLAIVDSIIRAHGGTLTLASRPAGGLGVTVHLPGAPVLDP</sequence>
<dbReference type="CDD" id="cd00082">
    <property type="entry name" value="HisKA"/>
    <property type="match status" value="1"/>
</dbReference>
<dbReference type="OrthoDB" id="9786919at2"/>
<dbReference type="Pfam" id="PF02518">
    <property type="entry name" value="HATPase_c"/>
    <property type="match status" value="1"/>
</dbReference>
<evidence type="ECO:0000256" key="4">
    <source>
        <dbReference type="ARBA" id="ARBA00022553"/>
    </source>
</evidence>
<dbReference type="SMART" id="SM00387">
    <property type="entry name" value="HATPase_c"/>
    <property type="match status" value="1"/>
</dbReference>
<evidence type="ECO:0000259" key="13">
    <source>
        <dbReference type="PROSITE" id="PS50885"/>
    </source>
</evidence>
<evidence type="ECO:0000256" key="10">
    <source>
        <dbReference type="ARBA" id="ARBA00023136"/>
    </source>
</evidence>